<keyword evidence="8" id="KW-1185">Reference proteome</keyword>
<dbReference type="GO" id="GO:0030246">
    <property type="term" value="F:carbohydrate binding"/>
    <property type="evidence" value="ECO:0007669"/>
    <property type="project" value="InterPro"/>
</dbReference>
<dbReference type="Pfam" id="PF01074">
    <property type="entry name" value="Glyco_hydro_38N"/>
    <property type="match status" value="1"/>
</dbReference>
<dbReference type="EMBL" id="JAEKNR010000176">
    <property type="protein sequence ID" value="MBJ7599834.1"/>
    <property type="molecule type" value="Genomic_DNA"/>
</dbReference>
<name>A0A934K6J9_9BACT</name>
<keyword evidence="3" id="KW-0378">Hydrolase</keyword>
<dbReference type="InterPro" id="IPR000602">
    <property type="entry name" value="Glyco_hydro_38_N"/>
</dbReference>
<evidence type="ECO:0000256" key="1">
    <source>
        <dbReference type="ARBA" id="ARBA00009792"/>
    </source>
</evidence>
<dbReference type="SMART" id="SM00872">
    <property type="entry name" value="Alpha-mann_mid"/>
    <property type="match status" value="1"/>
</dbReference>
<dbReference type="InterPro" id="IPR027291">
    <property type="entry name" value="Glyco_hydro_38_N_sf"/>
</dbReference>
<feature type="domain" description="Glycoside hydrolase family 38 central" evidence="6">
    <location>
        <begin position="278"/>
        <end position="348"/>
    </location>
</feature>
<comment type="similarity">
    <text evidence="1">Belongs to the glycosyl hydrolase 38 family.</text>
</comment>
<comment type="caution">
    <text evidence="7">The sequence shown here is derived from an EMBL/GenBank/DDBJ whole genome shotgun (WGS) entry which is preliminary data.</text>
</comment>
<dbReference type="InterPro" id="IPR011330">
    <property type="entry name" value="Glyco_hydro/deAcase_b/a-brl"/>
</dbReference>
<reference evidence="7" key="1">
    <citation type="submission" date="2020-10" db="EMBL/GenBank/DDBJ databases">
        <title>Ca. Dormibacterota MAGs.</title>
        <authorList>
            <person name="Montgomery K."/>
        </authorList>
    </citation>
    <scope>NUCLEOTIDE SEQUENCE [LARGE SCALE GENOMIC DNA]</scope>
    <source>
        <strain evidence="7">SC8812_S17_10</strain>
    </source>
</reference>
<dbReference type="InterPro" id="IPR015341">
    <property type="entry name" value="Glyco_hydro_38_cen"/>
</dbReference>
<evidence type="ECO:0000256" key="4">
    <source>
        <dbReference type="ARBA" id="ARBA00023295"/>
    </source>
</evidence>
<dbReference type="Gene3D" id="3.20.110.10">
    <property type="entry name" value="Glycoside hydrolase 38, N terminal domain"/>
    <property type="match status" value="1"/>
</dbReference>
<dbReference type="Pfam" id="PF09261">
    <property type="entry name" value="Alpha-mann_mid"/>
    <property type="match status" value="1"/>
</dbReference>
<feature type="region of interest" description="Disordered" evidence="5">
    <location>
        <begin position="405"/>
        <end position="428"/>
    </location>
</feature>
<dbReference type="InterPro" id="IPR037094">
    <property type="entry name" value="Glyco_hydro_38_cen_sf"/>
</dbReference>
<protein>
    <recommendedName>
        <fullName evidence="6">Glycoside hydrolase family 38 central domain-containing protein</fullName>
    </recommendedName>
</protein>
<evidence type="ECO:0000259" key="6">
    <source>
        <dbReference type="SMART" id="SM00872"/>
    </source>
</evidence>
<dbReference type="InterPro" id="IPR028995">
    <property type="entry name" value="Glyco_hydro_57/38_cen_sf"/>
</dbReference>
<evidence type="ECO:0000256" key="2">
    <source>
        <dbReference type="ARBA" id="ARBA00022723"/>
    </source>
</evidence>
<dbReference type="RefSeq" id="WP_338203459.1">
    <property type="nucleotide sequence ID" value="NZ_JAEKNR010000176.1"/>
</dbReference>
<gene>
    <name evidence="7" type="ORF">JF922_17370</name>
</gene>
<keyword evidence="4" id="KW-0326">Glycosidase</keyword>
<dbReference type="GO" id="GO:0009313">
    <property type="term" value="P:oligosaccharide catabolic process"/>
    <property type="evidence" value="ECO:0007669"/>
    <property type="project" value="TreeGrafter"/>
</dbReference>
<keyword evidence="2" id="KW-0479">Metal-binding</keyword>
<dbReference type="Proteomes" id="UP000612893">
    <property type="component" value="Unassembled WGS sequence"/>
</dbReference>
<dbReference type="InterPro" id="IPR011013">
    <property type="entry name" value="Gal_mutarotase_sf_dom"/>
</dbReference>
<accession>A0A934K6J9</accession>
<dbReference type="Gene3D" id="1.20.1270.50">
    <property type="entry name" value="Glycoside hydrolase family 38, central domain"/>
    <property type="match status" value="1"/>
</dbReference>
<dbReference type="PANTHER" id="PTHR46017">
    <property type="entry name" value="ALPHA-MANNOSIDASE 2C1"/>
    <property type="match status" value="1"/>
</dbReference>
<dbReference type="SUPFAM" id="SSF88713">
    <property type="entry name" value="Glycoside hydrolase/deacetylase"/>
    <property type="match status" value="1"/>
</dbReference>
<evidence type="ECO:0000313" key="8">
    <source>
        <dbReference type="Proteomes" id="UP000612893"/>
    </source>
</evidence>
<dbReference type="PANTHER" id="PTHR46017:SF2">
    <property type="entry name" value="MANNOSYLGLYCERATE HYDROLASE"/>
    <property type="match status" value="1"/>
</dbReference>
<evidence type="ECO:0000256" key="5">
    <source>
        <dbReference type="SAM" id="MobiDB-lite"/>
    </source>
</evidence>
<dbReference type="Gene3D" id="2.70.98.30">
    <property type="entry name" value="Golgi alpha-mannosidase II, domain 4"/>
    <property type="match status" value="1"/>
</dbReference>
<evidence type="ECO:0000256" key="3">
    <source>
        <dbReference type="ARBA" id="ARBA00022801"/>
    </source>
</evidence>
<organism evidence="7 8">
    <name type="scientific">Candidatus Nephthysia bennettiae</name>
    <dbReference type="NCBI Taxonomy" id="3127016"/>
    <lineage>
        <taxon>Bacteria</taxon>
        <taxon>Bacillati</taxon>
        <taxon>Candidatus Dormiibacterota</taxon>
        <taxon>Candidatus Dormibacteria</taxon>
        <taxon>Candidatus Dormibacterales</taxon>
        <taxon>Candidatus Dormibacteraceae</taxon>
        <taxon>Candidatus Nephthysia</taxon>
    </lineage>
</organism>
<dbReference type="AlphaFoldDB" id="A0A934K6J9"/>
<sequence length="642" mass="71737">MTPTTPTTQVHVVPHTHWDREWYLPFAVYRRRLVTLIDDLLSRLDEEPGLRFHLDGQMALVDDYLELRPDRLPALRRAAETGRVSLGPWYTLPDEHLVSGESLIRNLELGLARARRLGNPMMVGYVPDQFGHTAQLPQVLKRLGIETAVLWRGVPAEVTSRIFTWEALDGSSVEVVHMRNGYGHGRELPASATELAERLDSEVDRQLEGNADGPWLVMSGDDHLPVPSGLSAIIGEAPTRRAAAISSLEDYLAGRPAAGSRWRGELHSPHSSFVLKGTLSARFPLKLRHAALERRLERYLEPGWALSEREWPARELAYCWRQLILNSAHDSICGCSIDQVHEQANDRLTRGEAVTAQLWRRLGSGDGWFNPSLFEREGVPPLGVGPGTPPAEEAVEALAAELEDQPDHGDEYTFDPPTGSRPVRTPLSSATYTRRKDEPFVRVSLELENRQTDHRLRLLVPADTSDGAWAGTAFGAVRRPFRRPGTDSGLEFDLPTDPARLWVDSGGVAVFMAGPFEYELLDGAIAITLLRSVGWLSRGDLHNRPGHAGPGVATPGAQMLGPHRFQLAVYRHEGSWEEAQVPRQVEIFAHPLVPAPAVTLREGPREDDPAVMLSALRRWEGRRQLRTYRAGEPWRIEERWLD</sequence>
<dbReference type="SUPFAM" id="SSF88688">
    <property type="entry name" value="Families 57/38 glycoside transferase middle domain"/>
    <property type="match status" value="1"/>
</dbReference>
<dbReference type="GO" id="GO:0004559">
    <property type="term" value="F:alpha-mannosidase activity"/>
    <property type="evidence" value="ECO:0007669"/>
    <property type="project" value="InterPro"/>
</dbReference>
<evidence type="ECO:0000313" key="7">
    <source>
        <dbReference type="EMBL" id="MBJ7599834.1"/>
    </source>
</evidence>
<proteinExistence type="inferred from homology"/>
<dbReference type="GO" id="GO:0006013">
    <property type="term" value="P:mannose metabolic process"/>
    <property type="evidence" value="ECO:0007669"/>
    <property type="project" value="InterPro"/>
</dbReference>
<dbReference type="GO" id="GO:0046872">
    <property type="term" value="F:metal ion binding"/>
    <property type="evidence" value="ECO:0007669"/>
    <property type="project" value="UniProtKB-KW"/>
</dbReference>
<dbReference type="SUPFAM" id="SSF74650">
    <property type="entry name" value="Galactose mutarotase-like"/>
    <property type="match status" value="1"/>
</dbReference>